<evidence type="ECO:0000313" key="3">
    <source>
        <dbReference type="EMBL" id="KAK8396957.1"/>
    </source>
</evidence>
<dbReference type="Proteomes" id="UP001487740">
    <property type="component" value="Unassembled WGS sequence"/>
</dbReference>
<reference evidence="4" key="1">
    <citation type="submission" date="2018-10" db="EMBL/GenBank/DDBJ databases">
        <title>Cloning and characterization of a ML superfamily protein in mud crab, Scylla paramamosain.</title>
        <authorList>
            <person name="Wang Y."/>
            <person name="Li X.-C."/>
        </authorList>
    </citation>
    <scope>NUCLEOTIDE SEQUENCE</scope>
</reference>
<dbReference type="SUPFAM" id="SSF81296">
    <property type="entry name" value="E set domains"/>
    <property type="match status" value="1"/>
</dbReference>
<keyword evidence="1" id="KW-0732">Signal</keyword>
<gene>
    <name evidence="4" type="primary">MD2</name>
    <name evidence="3" type="ORF">O3P69_005149</name>
</gene>
<dbReference type="EMBL" id="JARAKH010000015">
    <property type="protein sequence ID" value="KAK8396957.1"/>
    <property type="molecule type" value="Genomic_DNA"/>
</dbReference>
<dbReference type="Pfam" id="PF02221">
    <property type="entry name" value="E1_DerP2_DerF2"/>
    <property type="match status" value="1"/>
</dbReference>
<dbReference type="InterPro" id="IPR014756">
    <property type="entry name" value="Ig_E-set"/>
</dbReference>
<evidence type="ECO:0000259" key="2">
    <source>
        <dbReference type="SMART" id="SM00737"/>
    </source>
</evidence>
<name>A0A7S4YNE2_SCYPA</name>
<dbReference type="EMBL" id="JARAKH010000015">
    <property type="protein sequence ID" value="KAK8396958.1"/>
    <property type="molecule type" value="Genomic_DNA"/>
</dbReference>
<evidence type="ECO:0000256" key="1">
    <source>
        <dbReference type="SAM" id="SignalP"/>
    </source>
</evidence>
<sequence>MKGPCAVAVVVVVALINLSEGFQPRRIMFARCSSEEQVPRALFMTCANRHGVCEVRLGQSHNLRAIFIPQLNSSDVDSYVRWNGWMEIPLPDQQRDACDGELACPLVAGQMTQFTYSLQIQNFWPRKEYPVIWSLTDRKTDEPLLCFKFKINII</sequence>
<protein>
    <submittedName>
        <fullName evidence="4">Cysteine-rich domain-containing ML superfamily protein</fullName>
    </submittedName>
</protein>
<dbReference type="InterPro" id="IPR003172">
    <property type="entry name" value="ML_dom"/>
</dbReference>
<accession>A0A7S4YNE2</accession>
<reference evidence="3 5" key="2">
    <citation type="submission" date="2023-03" db="EMBL/GenBank/DDBJ databases">
        <title>High-quality genome of Scylla paramamosain provides insights in environmental adaptation.</title>
        <authorList>
            <person name="Zhang L."/>
        </authorList>
    </citation>
    <scope>NUCLEOTIDE SEQUENCE [LARGE SCALE GENOMIC DNA]</scope>
    <source>
        <strain evidence="3">LZ_2023a</strain>
        <tissue evidence="3">Muscle</tissue>
    </source>
</reference>
<organism evidence="4">
    <name type="scientific">Scylla paramamosain</name>
    <name type="common">Mud crab</name>
    <dbReference type="NCBI Taxonomy" id="85552"/>
    <lineage>
        <taxon>Eukaryota</taxon>
        <taxon>Metazoa</taxon>
        <taxon>Ecdysozoa</taxon>
        <taxon>Arthropoda</taxon>
        <taxon>Crustacea</taxon>
        <taxon>Multicrustacea</taxon>
        <taxon>Malacostraca</taxon>
        <taxon>Eumalacostraca</taxon>
        <taxon>Eucarida</taxon>
        <taxon>Decapoda</taxon>
        <taxon>Pleocyemata</taxon>
        <taxon>Brachyura</taxon>
        <taxon>Eubrachyura</taxon>
        <taxon>Portunoidea</taxon>
        <taxon>Portunidae</taxon>
        <taxon>Portuninae</taxon>
        <taxon>Scylla</taxon>
    </lineage>
</organism>
<feature type="signal peptide" evidence="1">
    <location>
        <begin position="1"/>
        <end position="21"/>
    </location>
</feature>
<dbReference type="Gene3D" id="2.60.40.770">
    <property type="match status" value="1"/>
</dbReference>
<proteinExistence type="evidence at transcript level"/>
<evidence type="ECO:0000313" key="4">
    <source>
        <dbReference type="EMBL" id="QBJ05649.1"/>
    </source>
</evidence>
<feature type="chain" id="PRO_5044661306" evidence="1">
    <location>
        <begin position="22"/>
        <end position="154"/>
    </location>
</feature>
<keyword evidence="5" id="KW-1185">Reference proteome</keyword>
<feature type="domain" description="MD-2-related lipid-recognition" evidence="2">
    <location>
        <begin position="43"/>
        <end position="151"/>
    </location>
</feature>
<dbReference type="AlphaFoldDB" id="A0A7S4YNE2"/>
<evidence type="ECO:0000313" key="5">
    <source>
        <dbReference type="Proteomes" id="UP001487740"/>
    </source>
</evidence>
<dbReference type="SMART" id="SM00737">
    <property type="entry name" value="ML"/>
    <property type="match status" value="1"/>
</dbReference>
<dbReference type="EMBL" id="MK109797">
    <property type="protein sequence ID" value="QBJ05649.1"/>
    <property type="molecule type" value="mRNA"/>
</dbReference>